<organism evidence="10 11">
    <name type="scientific">Arctia plantaginis</name>
    <name type="common">Wood tiger moth</name>
    <name type="synonym">Phalaena plantaginis</name>
    <dbReference type="NCBI Taxonomy" id="874455"/>
    <lineage>
        <taxon>Eukaryota</taxon>
        <taxon>Metazoa</taxon>
        <taxon>Ecdysozoa</taxon>
        <taxon>Arthropoda</taxon>
        <taxon>Hexapoda</taxon>
        <taxon>Insecta</taxon>
        <taxon>Pterygota</taxon>
        <taxon>Neoptera</taxon>
        <taxon>Endopterygota</taxon>
        <taxon>Lepidoptera</taxon>
        <taxon>Glossata</taxon>
        <taxon>Ditrysia</taxon>
        <taxon>Noctuoidea</taxon>
        <taxon>Erebidae</taxon>
        <taxon>Arctiinae</taxon>
        <taxon>Arctia</taxon>
    </lineage>
</organism>
<accession>A0A8S1A0Y1</accession>
<feature type="domain" description="NAA35-like N-terminal" evidence="7">
    <location>
        <begin position="481"/>
        <end position="612"/>
    </location>
</feature>
<comment type="similarity">
    <text evidence="2">Belongs to the MAK10 family.</text>
</comment>
<keyword evidence="11" id="KW-1185">Reference proteome</keyword>
<dbReference type="PANTHER" id="PTHR21373:SF0">
    <property type="entry name" value="N-ALPHA-ACETYLTRANSFERASE 35, NATC AUXILIARY SUBUNIT"/>
    <property type="match status" value="1"/>
</dbReference>
<dbReference type="PANTHER" id="PTHR21373">
    <property type="entry name" value="GLUCOSE REPRESSIBLE PROTEIN MAK10"/>
    <property type="match status" value="1"/>
</dbReference>
<dbReference type="Pfam" id="PF15998">
    <property type="entry name" value="DUF4773"/>
    <property type="match status" value="2"/>
</dbReference>
<protein>
    <recommendedName>
        <fullName evidence="4">Protein MAK10 homolog</fullName>
    </recommendedName>
</protein>
<dbReference type="GO" id="GO:0031417">
    <property type="term" value="C:NatC complex"/>
    <property type="evidence" value="ECO:0007669"/>
    <property type="project" value="InterPro"/>
</dbReference>
<feature type="domain" description="NAA35-like TPR repeats" evidence="9">
    <location>
        <begin position="766"/>
        <end position="1151"/>
    </location>
</feature>
<dbReference type="AlphaFoldDB" id="A0A8S1A0Y1"/>
<comment type="subcellular location">
    <subcellularLocation>
        <location evidence="1">Cytoplasm</location>
    </subcellularLocation>
</comment>
<dbReference type="Pfam" id="PF04112">
    <property type="entry name" value="Mak10"/>
    <property type="match status" value="1"/>
</dbReference>
<feature type="chain" id="PRO_5035913102" description="Protein MAK10 homolog" evidence="6">
    <location>
        <begin position="21"/>
        <end position="1154"/>
    </location>
</feature>
<feature type="region of interest" description="Disordered" evidence="5">
    <location>
        <begin position="391"/>
        <end position="412"/>
    </location>
</feature>
<feature type="signal peptide" evidence="6">
    <location>
        <begin position="1"/>
        <end position="20"/>
    </location>
</feature>
<evidence type="ECO:0000259" key="7">
    <source>
        <dbReference type="Pfam" id="PF04112"/>
    </source>
</evidence>
<evidence type="ECO:0000313" key="11">
    <source>
        <dbReference type="Proteomes" id="UP000494106"/>
    </source>
</evidence>
<evidence type="ECO:0000259" key="9">
    <source>
        <dbReference type="Pfam" id="PF25789"/>
    </source>
</evidence>
<comment type="caution">
    <text evidence="10">The sequence shown here is derived from an EMBL/GenBank/DDBJ whole genome shotgun (WGS) entry which is preliminary data.</text>
</comment>
<sequence length="1154" mass="130129">MCVVIWLFSILCLSLKCVEGAFIQHGINKTIEPRDIEVPDSFLLMIQELKENASLVRSLPLPRQNQGNVSSTSSSSNNRRCVCQLGVCKCCTGYVLDLLNQKACMRVTYHPGDFAFDVAMSLNNRVLYENSLSGKNPRPICISPPRINNLKVCAKFYNVFFPGRNLHFCLAMSGTWRSLELFHFAFDCLRLGANGLVMVKPQDNGGLPIANPQGGVDAVVDTGEDYIEDYDENVVKSLFGFADRRQLPNNIEDNSMDVTDFSVYYDLNTNATIKKMMPRPWYQPGWRLRLPFRGGSCHCDTSKCNCCSGMRVPKFGFNKETANPPPVCIPIPIPSVPIPLLDMCIRLFDVTLNWNKMHVCMDWDTRIDKAPVVILHFDCMDLGTGGISFSKPGSSGQSPSVVDNQSEPPQINADVYDPVTEVEVTSTKSPIFNNIYPQNQWTMDSSGATTEVIYNWVDITQDFFKHIQDLKIGELLHDGHLFGLFEAMSAIEMMDPKMDAGMLCNRGNPKPLNFQQAVDAGKLKIDDLEPAELIGIIDATMACIVSWLEGHSLAQTVFTNLYLHQPHSIINKTLKAYCIAVYKLLDCIRDCINKAQVFEEEDFQPMGYGYRLGSNPQGGETYDASHKVSEQKCIAMLREQGEELIKKAKSTEEEDKDNLWIALAARIRFTRMYYQAILLITKKDSQSGADCVALLNGCSDMMKVIIRTSGKGTQPVENSDSPNPMGFEPMINQRLLPPTFPRYTRIKPRPEALQYFDEQVARLRHAWKITSCASFHTALDFFMEFSRQRACILSRSALQLLYLSPSPATTASMAQSAMNTPPGQPRPQHAFVEILRESVKNFVNPPALTPKSPMISTPQAREFVENFLARCVRPFAVLLQVCGHNRARQRDKLALLLDEFAALQEEAESVDAVVSGAAGTGPRACFGTWVLYHVLRIMIAYLLSGLELELYSVHEYHYIFWYLYEFLYGWLVSALGRAESLANDATRRDSRDSRKRKPKKRVRPYAREGLLCQVMQNLCGGYYKALVAFKLQGKIRQPGAEFDSEAVRYKHRFAPLAVLTPPQVHYHEFCEMTQPLQYENPVILYLGGCKHFQQARSLLETVTTPDQEIQDLLKVAKTNFIVLKLLAGGHKRDSTTPPEFDFSVHRHFPIIKLV</sequence>
<dbReference type="Pfam" id="PF25789">
    <property type="entry name" value="TPR_NAA35"/>
    <property type="match status" value="1"/>
</dbReference>
<gene>
    <name evidence="10" type="ORF">APLA_LOCUS8007</name>
</gene>
<name>A0A8S1A0Y1_ARCPL</name>
<dbReference type="InterPro" id="IPR057983">
    <property type="entry name" value="NAA35-like_N"/>
</dbReference>
<feature type="domain" description="DUF4773" evidence="8">
    <location>
        <begin position="81"/>
        <end position="195"/>
    </location>
</feature>
<evidence type="ECO:0000256" key="1">
    <source>
        <dbReference type="ARBA" id="ARBA00004496"/>
    </source>
</evidence>
<dbReference type="InterPro" id="IPR057982">
    <property type="entry name" value="TPR_NAA35"/>
</dbReference>
<dbReference type="InterPro" id="IPR031941">
    <property type="entry name" value="DUF4773"/>
</dbReference>
<evidence type="ECO:0000256" key="2">
    <source>
        <dbReference type="ARBA" id="ARBA00006289"/>
    </source>
</evidence>
<dbReference type="OrthoDB" id="269405at2759"/>
<feature type="compositionally biased region" description="Polar residues" evidence="5">
    <location>
        <begin position="391"/>
        <end position="409"/>
    </location>
</feature>
<evidence type="ECO:0000256" key="4">
    <source>
        <dbReference type="ARBA" id="ARBA00030494"/>
    </source>
</evidence>
<dbReference type="EMBL" id="CADEBC010000503">
    <property type="protein sequence ID" value="CAB3239805.1"/>
    <property type="molecule type" value="Genomic_DNA"/>
</dbReference>
<evidence type="ECO:0000256" key="6">
    <source>
        <dbReference type="SAM" id="SignalP"/>
    </source>
</evidence>
<feature type="domain" description="DUF4773" evidence="8">
    <location>
        <begin position="321"/>
        <end position="386"/>
    </location>
</feature>
<reference evidence="10 11" key="1">
    <citation type="submission" date="2020-04" db="EMBL/GenBank/DDBJ databases">
        <authorList>
            <person name="Wallbank WR R."/>
            <person name="Pardo Diaz C."/>
            <person name="Kozak K."/>
            <person name="Martin S."/>
            <person name="Jiggins C."/>
            <person name="Moest M."/>
            <person name="Warren A I."/>
            <person name="Byers J.R.P. K."/>
            <person name="Montejo-Kovacevich G."/>
            <person name="Yen C E."/>
        </authorList>
    </citation>
    <scope>NUCLEOTIDE SEQUENCE [LARGE SCALE GENOMIC DNA]</scope>
</reference>
<evidence type="ECO:0000259" key="8">
    <source>
        <dbReference type="Pfam" id="PF15998"/>
    </source>
</evidence>
<keyword evidence="6" id="KW-0732">Signal</keyword>
<evidence type="ECO:0000256" key="3">
    <source>
        <dbReference type="ARBA" id="ARBA00022490"/>
    </source>
</evidence>
<dbReference type="Proteomes" id="UP000494106">
    <property type="component" value="Unassembled WGS sequence"/>
</dbReference>
<keyword evidence="3" id="KW-0963">Cytoplasm</keyword>
<evidence type="ECO:0000313" key="10">
    <source>
        <dbReference type="EMBL" id="CAB3239805.1"/>
    </source>
</evidence>
<evidence type="ECO:0000256" key="5">
    <source>
        <dbReference type="SAM" id="MobiDB-lite"/>
    </source>
</evidence>
<dbReference type="InterPro" id="IPR007244">
    <property type="entry name" value="Naa35_N"/>
</dbReference>
<proteinExistence type="inferred from homology"/>